<proteinExistence type="predicted"/>
<sequence length="150" mass="17011">MPKVRKKHNSVAEDIAREAFRLIENKKQISVLESENKKIKSVLDSFVSENGTETETGSIISTIEYADKVVVLKKTLRNYASLMPTAIEELEKAGLSDCIEVTPVVRDDRVAELYAAGKISKRLMKKIYSYKATYAFSADIKNRFLDEEEE</sequence>
<evidence type="ECO:0000313" key="1">
    <source>
        <dbReference type="EMBL" id="DAF47645.1"/>
    </source>
</evidence>
<organism evidence="1">
    <name type="scientific">Myoviridae sp. ctByu2</name>
    <dbReference type="NCBI Taxonomy" id="2827668"/>
    <lineage>
        <taxon>Viruses</taxon>
        <taxon>Duplodnaviria</taxon>
        <taxon>Heunggongvirae</taxon>
        <taxon>Uroviricota</taxon>
        <taxon>Caudoviricetes</taxon>
    </lineage>
</organism>
<accession>A0A8S5S9I8</accession>
<protein>
    <submittedName>
        <fullName evidence="1">Uncharacterized protein</fullName>
    </submittedName>
</protein>
<reference evidence="1" key="1">
    <citation type="journal article" date="2021" name="Proc. Natl. Acad. Sci. U.S.A.">
        <title>A Catalog of Tens of Thousands of Viruses from Human Metagenomes Reveals Hidden Associations with Chronic Diseases.</title>
        <authorList>
            <person name="Tisza M.J."/>
            <person name="Buck C.B."/>
        </authorList>
    </citation>
    <scope>NUCLEOTIDE SEQUENCE</scope>
    <source>
        <strain evidence="1">CtByu2</strain>
    </source>
</reference>
<name>A0A8S5S9I8_9CAUD</name>
<dbReference type="EMBL" id="BK032557">
    <property type="protein sequence ID" value="DAF47645.1"/>
    <property type="molecule type" value="Genomic_DNA"/>
</dbReference>